<name>A0ABW2Z2W1_9SPHI</name>
<evidence type="ECO:0000259" key="2">
    <source>
        <dbReference type="Pfam" id="PF04982"/>
    </source>
</evidence>
<evidence type="ECO:0000313" key="4">
    <source>
        <dbReference type="Proteomes" id="UP001596958"/>
    </source>
</evidence>
<accession>A0ABW2Z2W1</accession>
<keyword evidence="1" id="KW-0472">Membrane</keyword>
<feature type="transmembrane region" description="Helical" evidence="1">
    <location>
        <begin position="28"/>
        <end position="49"/>
    </location>
</feature>
<dbReference type="PANTHER" id="PTHR33741">
    <property type="entry name" value="TRANSMEMBRANE PROTEIN DDB_G0269096-RELATED"/>
    <property type="match status" value="1"/>
</dbReference>
<feature type="transmembrane region" description="Helical" evidence="1">
    <location>
        <begin position="146"/>
        <end position="169"/>
    </location>
</feature>
<organism evidence="3 4">
    <name type="scientific">Mucilaginibacter calamicampi</name>
    <dbReference type="NCBI Taxonomy" id="1302352"/>
    <lineage>
        <taxon>Bacteria</taxon>
        <taxon>Pseudomonadati</taxon>
        <taxon>Bacteroidota</taxon>
        <taxon>Sphingobacteriia</taxon>
        <taxon>Sphingobacteriales</taxon>
        <taxon>Sphingobacteriaceae</taxon>
        <taxon>Mucilaginibacter</taxon>
    </lineage>
</organism>
<dbReference type="InterPro" id="IPR058581">
    <property type="entry name" value="TM_HPP"/>
</dbReference>
<proteinExistence type="predicted"/>
<dbReference type="RefSeq" id="WP_377102402.1">
    <property type="nucleotide sequence ID" value="NZ_JBHTHU010000022.1"/>
</dbReference>
<keyword evidence="1" id="KW-0812">Transmembrane</keyword>
<feature type="domain" description="HPP transmembrane region" evidence="2">
    <location>
        <begin position="22"/>
        <end position="179"/>
    </location>
</feature>
<gene>
    <name evidence="3" type="ORF">ACFQZS_18070</name>
</gene>
<protein>
    <submittedName>
        <fullName evidence="3">HPP family protein</fullName>
    </submittedName>
</protein>
<comment type="caution">
    <text evidence="3">The sequence shown here is derived from an EMBL/GenBank/DDBJ whole genome shotgun (WGS) entry which is preliminary data.</text>
</comment>
<keyword evidence="1" id="KW-1133">Transmembrane helix</keyword>
<sequence>MIKKIHRHVRTARYIVYKETLVNYKEHFWTFLGSFFGIGLIGIISSRHFNGADNLFLIGSFGASSVLIYGAINSPLAQPRNLIGGHVIAALVGVTIYKLIPGQLWLSSALSVSISIVLMQITKTLHPPGGATALIANIGSEKIHALGYIYVLNPVLAGAIILLMVAVIFNNSTAQRHYPNNKNWYKVWRRYKRTSHPQKR</sequence>
<dbReference type="InterPro" id="IPR007065">
    <property type="entry name" value="HPP"/>
</dbReference>
<dbReference type="EMBL" id="JBHTHU010000022">
    <property type="protein sequence ID" value="MFD0752067.1"/>
    <property type="molecule type" value="Genomic_DNA"/>
</dbReference>
<dbReference type="Pfam" id="PF04982">
    <property type="entry name" value="TM_HPP"/>
    <property type="match status" value="1"/>
</dbReference>
<keyword evidence="4" id="KW-1185">Reference proteome</keyword>
<reference evidence="4" key="1">
    <citation type="journal article" date="2019" name="Int. J. Syst. Evol. Microbiol.">
        <title>The Global Catalogue of Microorganisms (GCM) 10K type strain sequencing project: providing services to taxonomists for standard genome sequencing and annotation.</title>
        <authorList>
            <consortium name="The Broad Institute Genomics Platform"/>
            <consortium name="The Broad Institute Genome Sequencing Center for Infectious Disease"/>
            <person name="Wu L."/>
            <person name="Ma J."/>
        </authorList>
    </citation>
    <scope>NUCLEOTIDE SEQUENCE [LARGE SCALE GENOMIC DNA]</scope>
    <source>
        <strain evidence="4">CCUG 63418</strain>
    </source>
</reference>
<feature type="transmembrane region" description="Helical" evidence="1">
    <location>
        <begin position="81"/>
        <end position="100"/>
    </location>
</feature>
<feature type="transmembrane region" description="Helical" evidence="1">
    <location>
        <begin position="55"/>
        <end position="72"/>
    </location>
</feature>
<dbReference type="Proteomes" id="UP001596958">
    <property type="component" value="Unassembled WGS sequence"/>
</dbReference>
<dbReference type="PANTHER" id="PTHR33741:SF5">
    <property type="entry name" value="TRANSMEMBRANE PROTEIN DDB_G0269096-RELATED"/>
    <property type="match status" value="1"/>
</dbReference>
<evidence type="ECO:0000256" key="1">
    <source>
        <dbReference type="SAM" id="Phobius"/>
    </source>
</evidence>
<evidence type="ECO:0000313" key="3">
    <source>
        <dbReference type="EMBL" id="MFD0752067.1"/>
    </source>
</evidence>